<feature type="region of interest" description="Disordered" evidence="2">
    <location>
        <begin position="816"/>
        <end position="943"/>
    </location>
</feature>
<dbReference type="InterPro" id="IPR012337">
    <property type="entry name" value="RNaseH-like_sf"/>
</dbReference>
<feature type="compositionally biased region" description="Polar residues" evidence="2">
    <location>
        <begin position="847"/>
        <end position="861"/>
    </location>
</feature>
<organism evidence="5">
    <name type="scientific">Fagus sylvatica</name>
    <name type="common">Beechnut</name>
    <dbReference type="NCBI Taxonomy" id="28930"/>
    <lineage>
        <taxon>Eukaryota</taxon>
        <taxon>Viridiplantae</taxon>
        <taxon>Streptophyta</taxon>
        <taxon>Embryophyta</taxon>
        <taxon>Tracheophyta</taxon>
        <taxon>Spermatophyta</taxon>
        <taxon>Magnoliopsida</taxon>
        <taxon>eudicotyledons</taxon>
        <taxon>Gunneridae</taxon>
        <taxon>Pentapetalae</taxon>
        <taxon>rosids</taxon>
        <taxon>fabids</taxon>
        <taxon>Fagales</taxon>
        <taxon>Fagaceae</taxon>
        <taxon>Fagus</taxon>
    </lineage>
</organism>
<dbReference type="Pfam" id="PF14223">
    <property type="entry name" value="Retrotran_gag_2"/>
    <property type="match status" value="1"/>
</dbReference>
<sequence length="1517" mass="167928">MAGSSTSFSLSTSNLHHLIAVVSVKLNSTNYLIWRMQIFPLIQSLKLMDHLTKEAPAAMKVQESGEPILNPKYEEWQQVDLLLRSWVTGTLSEEALGHVVGMNTAREVWECLEAKYLQATKERELQLRRQLQMPKKDSVSLDIYLRNFKSICDSLAAIQKPVSDEDKTIQLSHCLGKKYDVFVTTMLSKPPFPTFNQFVTALQNYAMRFEGTDTDDKGGSTQNHNFAFVTHRGGGGRGRGRGRHSGPQFHSRGRGFGPASHHHHSSGRGQDPPQFHPSTPPIHGSGPAPQNGQQQQLSNMSHMSSNNQNSPNSNTCQICGRMGHSALKCWYRYDYAYEANENISQALACTTLSDSHDDTRWYTDTGATSHMTSTSGNLQSFFPYHGHDYVVVGNGSRLPISHVGHTTLSSKHGDLNLYDVLVVPKLQKNLISVGKLTKDNSCVFECCASEFKIKDKITGRIMATGRKNQGLYALDSGGAVAALAAIKTGKAPVDIWHQRLGHPHSKLLHVLASKNIIDVSDWLKTEKVCSSCQMGKSCRLPFPSHNKIAPAPLVKIHCDLWGPAPVASVQNFKYYVIFVDDHTRYTWLYPLKHKSDFFNTFLTFQRMVENQFERKIQIFQCDGGGEFSLQAFLTHLNMCGIVQHVSCPGTPEQNGVAERKHRHIVETGLTMLFHARLPKNLWIEAFMTAVYLINRLPSSKLAMDTPFFKLHGVHPDYNSLKVFGCRCFPYLRDYAKNKFEPKSYPCIFIGYSPLHKGYRCLHPPTKRVYLSRHVVFDEGILPYTDPRALFSSTSTDGSISTYAECVTGFLSSPQVNQPHTFTESSTPITTVPASSTSSLFDTPPPNSSHIPSQPNESSSPVQPSPGPTTLSAPSTPSSSVPSTPLSGVSPEQNTQGSALSPLADSGPVLPIALASAPTEPAPSDNSSSALDASGTAIPSPPATDSFLPGTLYIDLGVDPLPNTATAPSQSTNTHPMVTRSKAHAHQCHISLKPIDPTEPKSMKSALQNLHWQQAMRDELHALHQNKTWSLVPRQADMNIVGSRWVFKTKLKSDGSIERFKARLVAKGYNQLEGLDFHETFSPVIKPTTIRLVLSLAITKGWSLRQLDVKNAFLHGHLKEVVYMEQPPGFSDPINPTHVCHLHKAIYGLKQAPRAWFDRFSSFLLQIGFYCSPADSSLFVFRSSSHTILLLVYVDDIIVTSDHPSHLSTLITKLSSEFAMKDLGPLNYFLGVQVSHFGGGLFLSQHKYAKEILAKASMTDCKPIGTPLAQKHHLQLEGGPLVNATNYRSIVGALQYLTLTRPDLTHAVNLVCQFMHQPSTTHFQAVKRILRYLQGTVDYGIRLLSHSSLTLYGFSDADWAGCPDTRRSTTGYCIYLGANCISWASKKQVTVSRSSAEAEYRAMASAAAELTWLTYLLRDLGLSSHSSPVLFCDNTSALHMTVNPVFHARTKHIELDYHFVREKVAAGALTTRYVPSQSQIADLFTKAVSKDVFHRFRSKLGVLPPPPSSLRGTDKAIF</sequence>
<dbReference type="CDD" id="cd09272">
    <property type="entry name" value="RNase_HI_RT_Ty1"/>
    <property type="match status" value="1"/>
</dbReference>
<dbReference type="EMBL" id="OIVN01001013">
    <property type="protein sequence ID" value="SPC88721.1"/>
    <property type="molecule type" value="Genomic_DNA"/>
</dbReference>
<dbReference type="GO" id="GO:0004190">
    <property type="term" value="F:aspartic-type endopeptidase activity"/>
    <property type="evidence" value="ECO:0007669"/>
    <property type="project" value="UniProtKB-KW"/>
</dbReference>
<dbReference type="Pfam" id="PF07727">
    <property type="entry name" value="RVT_2"/>
    <property type="match status" value="1"/>
</dbReference>
<dbReference type="EMBL" id="OIVN01000619">
    <property type="protein sequence ID" value="SPC83066.1"/>
    <property type="molecule type" value="Genomic_DNA"/>
</dbReference>
<dbReference type="GO" id="GO:0015074">
    <property type="term" value="P:DNA integration"/>
    <property type="evidence" value="ECO:0007669"/>
    <property type="project" value="InterPro"/>
</dbReference>
<evidence type="ECO:0000313" key="6">
    <source>
        <dbReference type="EMBL" id="SPC88721.1"/>
    </source>
</evidence>
<reference evidence="5" key="1">
    <citation type="submission" date="2018-02" db="EMBL/GenBank/DDBJ databases">
        <authorList>
            <person name="Cohen D.B."/>
            <person name="Kent A.D."/>
        </authorList>
    </citation>
    <scope>NUCLEOTIDE SEQUENCE</scope>
</reference>
<keyword evidence="1" id="KW-0645">Protease</keyword>
<protein>
    <recommendedName>
        <fullName evidence="3">Integrase catalytic domain-containing protein</fullName>
    </recommendedName>
</protein>
<dbReference type="Pfam" id="PF22936">
    <property type="entry name" value="Pol_BBD"/>
    <property type="match status" value="1"/>
</dbReference>
<gene>
    <name evidence="5" type="ORF">FSB_LOCUS10948</name>
    <name evidence="6" type="ORF">FSB_LOCUS16603</name>
    <name evidence="4" type="ORF">FSB_LOCUS9995</name>
</gene>
<dbReference type="InterPro" id="IPR013103">
    <property type="entry name" value="RVT_2"/>
</dbReference>
<feature type="compositionally biased region" description="Low complexity" evidence="2">
    <location>
        <begin position="293"/>
        <end position="312"/>
    </location>
</feature>
<dbReference type="Gene3D" id="3.30.420.10">
    <property type="entry name" value="Ribonuclease H-like superfamily/Ribonuclease H"/>
    <property type="match status" value="1"/>
</dbReference>
<dbReference type="InterPro" id="IPR025724">
    <property type="entry name" value="GAG-pre-integrase_dom"/>
</dbReference>
<keyword evidence="1" id="KW-0378">Hydrolase</keyword>
<feature type="compositionally biased region" description="Low complexity" evidence="2">
    <location>
        <begin position="867"/>
        <end position="890"/>
    </location>
</feature>
<feature type="region of interest" description="Disordered" evidence="2">
    <location>
        <begin position="213"/>
        <end position="312"/>
    </location>
</feature>
<dbReference type="InterPro" id="IPR043502">
    <property type="entry name" value="DNA/RNA_pol_sf"/>
</dbReference>
<keyword evidence="1" id="KW-0064">Aspartyl protease</keyword>
<dbReference type="Pfam" id="PF00665">
    <property type="entry name" value="rve"/>
    <property type="match status" value="1"/>
</dbReference>
<dbReference type="PANTHER" id="PTHR11439:SF455">
    <property type="entry name" value="RLK (RECEPTOR-LIKE PROTEIN KINASE) 8, PUTATIVE-RELATED"/>
    <property type="match status" value="1"/>
</dbReference>
<dbReference type="InterPro" id="IPR001584">
    <property type="entry name" value="Integrase_cat-core"/>
</dbReference>
<dbReference type="EMBL" id="OIVN01000557">
    <property type="protein sequence ID" value="SPC82113.1"/>
    <property type="molecule type" value="Genomic_DNA"/>
</dbReference>
<feature type="compositionally biased region" description="Polar residues" evidence="2">
    <location>
        <begin position="816"/>
        <end position="840"/>
    </location>
</feature>
<proteinExistence type="predicted"/>
<evidence type="ECO:0000256" key="1">
    <source>
        <dbReference type="ARBA" id="ARBA00022750"/>
    </source>
</evidence>
<dbReference type="PANTHER" id="PTHR11439">
    <property type="entry name" value="GAG-POL-RELATED RETROTRANSPOSON"/>
    <property type="match status" value="1"/>
</dbReference>
<dbReference type="PROSITE" id="PS50994">
    <property type="entry name" value="INTEGRASE"/>
    <property type="match status" value="1"/>
</dbReference>
<dbReference type="InterPro" id="IPR054722">
    <property type="entry name" value="PolX-like_BBD"/>
</dbReference>
<dbReference type="Pfam" id="PF13976">
    <property type="entry name" value="gag_pre-integrs"/>
    <property type="match status" value="1"/>
</dbReference>
<dbReference type="SUPFAM" id="SSF56672">
    <property type="entry name" value="DNA/RNA polymerases"/>
    <property type="match status" value="1"/>
</dbReference>
<name>A0A2N9EWB3_FAGSY</name>
<feature type="domain" description="Integrase catalytic" evidence="3">
    <location>
        <begin position="548"/>
        <end position="714"/>
    </location>
</feature>
<dbReference type="InterPro" id="IPR036397">
    <property type="entry name" value="RNaseH_sf"/>
</dbReference>
<accession>A0A2N9EWB3</accession>
<evidence type="ECO:0000259" key="3">
    <source>
        <dbReference type="PROSITE" id="PS50994"/>
    </source>
</evidence>
<dbReference type="InterPro" id="IPR057670">
    <property type="entry name" value="SH3_retrovirus"/>
</dbReference>
<evidence type="ECO:0000313" key="5">
    <source>
        <dbReference type="EMBL" id="SPC83066.1"/>
    </source>
</evidence>
<evidence type="ECO:0000313" key="4">
    <source>
        <dbReference type="EMBL" id="SPC82113.1"/>
    </source>
</evidence>
<dbReference type="Pfam" id="PF25597">
    <property type="entry name" value="SH3_retrovirus"/>
    <property type="match status" value="1"/>
</dbReference>
<dbReference type="SUPFAM" id="SSF53098">
    <property type="entry name" value="Ribonuclease H-like"/>
    <property type="match status" value="1"/>
</dbReference>
<evidence type="ECO:0000256" key="2">
    <source>
        <dbReference type="SAM" id="MobiDB-lite"/>
    </source>
</evidence>
<dbReference type="GO" id="GO:0003676">
    <property type="term" value="F:nucleic acid binding"/>
    <property type="evidence" value="ECO:0007669"/>
    <property type="project" value="InterPro"/>
</dbReference>